<dbReference type="Gene3D" id="1.20.1540.10">
    <property type="entry name" value="Rhomboid-like"/>
    <property type="match status" value="1"/>
</dbReference>
<keyword evidence="4" id="KW-0378">Hydrolase</keyword>
<evidence type="ECO:0000256" key="4">
    <source>
        <dbReference type="ARBA" id="ARBA00022801"/>
    </source>
</evidence>
<dbReference type="Pfam" id="PF01694">
    <property type="entry name" value="Rhomboid"/>
    <property type="match status" value="1"/>
</dbReference>
<accession>A0AAE2V8Y6</accession>
<evidence type="ECO:0000256" key="5">
    <source>
        <dbReference type="ARBA" id="ARBA00022989"/>
    </source>
</evidence>
<dbReference type="RefSeq" id="WP_309488883.1">
    <property type="nucleotide sequence ID" value="NZ_JAENIG010000002.1"/>
</dbReference>
<feature type="transmembrane region" description="Helical" evidence="7">
    <location>
        <begin position="140"/>
        <end position="160"/>
    </location>
</feature>
<sequence length="262" mass="28410">MPPPEIPQDTPKLPWLPRVRVRLPGLDLATCLVVLLVGIHWGVEQAGGPRHVPELFIHLGLSWSGVKQWQVWQILSYALLHGSWFHLLINVLMLWLIGGRVIHILGQQAWVRVVVCGVAVGGFLHLLTSVVMLANGYQELRLVGISGACCALLITLTTLSPESKMWPVPVSGKTLGIGIIVAEGLLWLLTPALGIPGLSTMGETLEVWGGEALFLVSHACHFGGALTGWWLARKLLAPTPSLADLQQMRAKRERDIGIDGAG</sequence>
<organism evidence="9 10">
    <name type="scientific">Oceaniferula flava</name>
    <dbReference type="NCBI Taxonomy" id="2800421"/>
    <lineage>
        <taxon>Bacteria</taxon>
        <taxon>Pseudomonadati</taxon>
        <taxon>Verrucomicrobiota</taxon>
        <taxon>Verrucomicrobiia</taxon>
        <taxon>Verrucomicrobiales</taxon>
        <taxon>Verrucomicrobiaceae</taxon>
        <taxon>Oceaniferula</taxon>
    </lineage>
</organism>
<dbReference type="InterPro" id="IPR035952">
    <property type="entry name" value="Rhomboid-like_sf"/>
</dbReference>
<dbReference type="InterPro" id="IPR050925">
    <property type="entry name" value="Rhomboid_protease_S54"/>
</dbReference>
<comment type="caution">
    <text evidence="9">The sequence shown here is derived from an EMBL/GenBank/DDBJ whole genome shotgun (WGS) entry which is preliminary data.</text>
</comment>
<comment type="similarity">
    <text evidence="2">Belongs to the peptidase S54 family.</text>
</comment>
<gene>
    <name evidence="9" type="ORF">JIN83_04875</name>
</gene>
<dbReference type="GO" id="GO:0004252">
    <property type="term" value="F:serine-type endopeptidase activity"/>
    <property type="evidence" value="ECO:0007669"/>
    <property type="project" value="InterPro"/>
</dbReference>
<feature type="transmembrane region" description="Helical" evidence="7">
    <location>
        <begin position="109"/>
        <end position="134"/>
    </location>
</feature>
<evidence type="ECO:0000256" key="1">
    <source>
        <dbReference type="ARBA" id="ARBA00004141"/>
    </source>
</evidence>
<comment type="subcellular location">
    <subcellularLocation>
        <location evidence="1">Membrane</location>
        <topology evidence="1">Multi-pass membrane protein</topology>
    </subcellularLocation>
</comment>
<dbReference type="InterPro" id="IPR022764">
    <property type="entry name" value="Peptidase_S54_rhomboid_dom"/>
</dbReference>
<evidence type="ECO:0000313" key="9">
    <source>
        <dbReference type="EMBL" id="MBK1854278.1"/>
    </source>
</evidence>
<dbReference type="EMBL" id="JAENIG010000002">
    <property type="protein sequence ID" value="MBK1854278.1"/>
    <property type="molecule type" value="Genomic_DNA"/>
</dbReference>
<reference evidence="9" key="1">
    <citation type="submission" date="2021-01" db="EMBL/GenBank/DDBJ databases">
        <title>Modified the classification status of verrucomicrobia.</title>
        <authorList>
            <person name="Feng X."/>
        </authorList>
    </citation>
    <scope>NUCLEOTIDE SEQUENCE</scope>
    <source>
        <strain evidence="9">5K15</strain>
    </source>
</reference>
<evidence type="ECO:0000256" key="3">
    <source>
        <dbReference type="ARBA" id="ARBA00022692"/>
    </source>
</evidence>
<evidence type="ECO:0000313" key="10">
    <source>
        <dbReference type="Proteomes" id="UP000634206"/>
    </source>
</evidence>
<name>A0AAE2V8Y6_9BACT</name>
<feature type="transmembrane region" description="Helical" evidence="7">
    <location>
        <begin position="172"/>
        <end position="192"/>
    </location>
</feature>
<dbReference type="Proteomes" id="UP000634206">
    <property type="component" value="Unassembled WGS sequence"/>
</dbReference>
<proteinExistence type="inferred from homology"/>
<feature type="transmembrane region" description="Helical" evidence="7">
    <location>
        <begin position="212"/>
        <end position="232"/>
    </location>
</feature>
<feature type="transmembrane region" description="Helical" evidence="7">
    <location>
        <begin position="21"/>
        <end position="43"/>
    </location>
</feature>
<dbReference type="GO" id="GO:0006508">
    <property type="term" value="P:proteolysis"/>
    <property type="evidence" value="ECO:0007669"/>
    <property type="project" value="UniProtKB-KW"/>
</dbReference>
<evidence type="ECO:0000256" key="7">
    <source>
        <dbReference type="SAM" id="Phobius"/>
    </source>
</evidence>
<evidence type="ECO:0000256" key="2">
    <source>
        <dbReference type="ARBA" id="ARBA00009045"/>
    </source>
</evidence>
<evidence type="ECO:0000256" key="6">
    <source>
        <dbReference type="ARBA" id="ARBA00023136"/>
    </source>
</evidence>
<dbReference type="GO" id="GO:0016020">
    <property type="term" value="C:membrane"/>
    <property type="evidence" value="ECO:0007669"/>
    <property type="project" value="UniProtKB-SubCell"/>
</dbReference>
<dbReference type="PANTHER" id="PTHR43731:SF14">
    <property type="entry name" value="PRESENILIN-ASSOCIATED RHOMBOID-LIKE PROTEIN, MITOCHONDRIAL"/>
    <property type="match status" value="1"/>
</dbReference>
<keyword evidence="6 7" id="KW-0472">Membrane</keyword>
<dbReference type="AlphaFoldDB" id="A0AAE2V8Y6"/>
<keyword evidence="3 7" id="KW-0812">Transmembrane</keyword>
<dbReference type="SUPFAM" id="SSF144091">
    <property type="entry name" value="Rhomboid-like"/>
    <property type="match status" value="1"/>
</dbReference>
<keyword evidence="9" id="KW-0645">Protease</keyword>
<keyword evidence="10" id="KW-1185">Reference proteome</keyword>
<evidence type="ECO:0000259" key="8">
    <source>
        <dbReference type="Pfam" id="PF01694"/>
    </source>
</evidence>
<keyword evidence="5 7" id="KW-1133">Transmembrane helix</keyword>
<feature type="domain" description="Peptidase S54 rhomboid" evidence="8">
    <location>
        <begin position="68"/>
        <end position="236"/>
    </location>
</feature>
<protein>
    <submittedName>
        <fullName evidence="9">Rhomboid family intramembrane serine protease</fullName>
    </submittedName>
</protein>
<feature type="transmembrane region" description="Helical" evidence="7">
    <location>
        <begin position="74"/>
        <end position="97"/>
    </location>
</feature>
<dbReference type="PANTHER" id="PTHR43731">
    <property type="entry name" value="RHOMBOID PROTEASE"/>
    <property type="match status" value="1"/>
</dbReference>